<evidence type="ECO:0000313" key="2">
    <source>
        <dbReference type="EMBL" id="PWJ95842.1"/>
    </source>
</evidence>
<comment type="caution">
    <text evidence="2">The sequence shown here is derived from an EMBL/GenBank/DDBJ whole genome shotgun (WGS) entry which is preliminary data.</text>
</comment>
<protein>
    <recommendedName>
        <fullName evidence="4">MetS family NSS transporter small subunit</fullName>
    </recommendedName>
</protein>
<keyword evidence="3" id="KW-1185">Reference proteome</keyword>
<keyword evidence="1" id="KW-0812">Transmembrane</keyword>
<dbReference type="EMBL" id="QGGI01000003">
    <property type="protein sequence ID" value="PWJ95842.1"/>
    <property type="molecule type" value="Genomic_DNA"/>
</dbReference>
<keyword evidence="1" id="KW-1133">Transmembrane helix</keyword>
<dbReference type="AlphaFoldDB" id="A0AA45HJG3"/>
<proteinExistence type="predicted"/>
<reference evidence="2 3" key="1">
    <citation type="submission" date="2018-05" db="EMBL/GenBank/DDBJ databases">
        <title>Genomic Encyclopedia of Type Strains, Phase IV (KMG-IV): sequencing the most valuable type-strain genomes for metagenomic binning, comparative biology and taxonomic classification.</title>
        <authorList>
            <person name="Goeker M."/>
        </authorList>
    </citation>
    <scope>NUCLEOTIDE SEQUENCE [LARGE SCALE GENOMIC DNA]</scope>
    <source>
        <strain evidence="2 3">DSM 24906</strain>
    </source>
</reference>
<dbReference type="NCBIfam" id="NF033493">
    <property type="entry name" value="MetS_like_NSS"/>
    <property type="match status" value="1"/>
</dbReference>
<evidence type="ECO:0000313" key="3">
    <source>
        <dbReference type="Proteomes" id="UP000245921"/>
    </source>
</evidence>
<feature type="transmembrane region" description="Helical" evidence="1">
    <location>
        <begin position="6"/>
        <end position="28"/>
    </location>
</feature>
<name>A0AA45HJG3_9BACT</name>
<evidence type="ECO:0008006" key="4">
    <source>
        <dbReference type="Google" id="ProtNLM"/>
    </source>
</evidence>
<gene>
    <name evidence="2" type="ORF">C7380_10319</name>
</gene>
<evidence type="ECO:0000256" key="1">
    <source>
        <dbReference type="SAM" id="Phobius"/>
    </source>
</evidence>
<dbReference type="Proteomes" id="UP000245921">
    <property type="component" value="Unassembled WGS sequence"/>
</dbReference>
<keyword evidence="1" id="KW-0472">Membrane</keyword>
<dbReference type="RefSeq" id="WP_109603962.1">
    <property type="nucleotide sequence ID" value="NZ_QGGI01000003.1"/>
</dbReference>
<organism evidence="2 3">
    <name type="scientific">Oceanotoga teriensis</name>
    <dbReference type="NCBI Taxonomy" id="515440"/>
    <lineage>
        <taxon>Bacteria</taxon>
        <taxon>Thermotogati</taxon>
        <taxon>Thermotogota</taxon>
        <taxon>Thermotogae</taxon>
        <taxon>Petrotogales</taxon>
        <taxon>Petrotogaceae</taxon>
        <taxon>Oceanotoga</taxon>
    </lineage>
</organism>
<sequence>MSLGSILFMLFAGIILFGGLGISLNIAYKNIKKEKKQ</sequence>
<accession>A0AA45HJG3</accession>